<dbReference type="AlphaFoldDB" id="A0A5B6W8I8"/>
<dbReference type="SUPFAM" id="SSF56672">
    <property type="entry name" value="DNA/RNA polymerases"/>
    <property type="match status" value="1"/>
</dbReference>
<protein>
    <submittedName>
        <fullName evidence="2">Pleiotropic drug resistance protein 3-like</fullName>
    </submittedName>
</protein>
<evidence type="ECO:0000259" key="1">
    <source>
        <dbReference type="Pfam" id="PF07727"/>
    </source>
</evidence>
<evidence type="ECO:0000313" key="3">
    <source>
        <dbReference type="Proteomes" id="UP000325315"/>
    </source>
</evidence>
<dbReference type="Pfam" id="PF07727">
    <property type="entry name" value="RVT_2"/>
    <property type="match status" value="1"/>
</dbReference>
<comment type="caution">
    <text evidence="2">The sequence shown here is derived from an EMBL/GenBank/DDBJ whole genome shotgun (WGS) entry which is preliminary data.</text>
</comment>
<feature type="domain" description="Reverse transcriptase Ty1/copia-type" evidence="1">
    <location>
        <begin position="46"/>
        <end position="193"/>
    </location>
</feature>
<dbReference type="InterPro" id="IPR043502">
    <property type="entry name" value="DNA/RNA_pol_sf"/>
</dbReference>
<dbReference type="EMBL" id="SMMG02000004">
    <property type="protein sequence ID" value="KAA3477746.1"/>
    <property type="molecule type" value="Genomic_DNA"/>
</dbReference>
<proteinExistence type="predicted"/>
<organism evidence="2 3">
    <name type="scientific">Gossypium australe</name>
    <dbReference type="NCBI Taxonomy" id="47621"/>
    <lineage>
        <taxon>Eukaryota</taxon>
        <taxon>Viridiplantae</taxon>
        <taxon>Streptophyta</taxon>
        <taxon>Embryophyta</taxon>
        <taxon>Tracheophyta</taxon>
        <taxon>Spermatophyta</taxon>
        <taxon>Magnoliopsida</taxon>
        <taxon>eudicotyledons</taxon>
        <taxon>Gunneridae</taxon>
        <taxon>Pentapetalae</taxon>
        <taxon>rosids</taxon>
        <taxon>malvids</taxon>
        <taxon>Malvales</taxon>
        <taxon>Malvaceae</taxon>
        <taxon>Malvoideae</taxon>
        <taxon>Gossypium</taxon>
    </lineage>
</organism>
<keyword evidence="3" id="KW-1185">Reference proteome</keyword>
<dbReference type="Proteomes" id="UP000325315">
    <property type="component" value="Unassembled WGS sequence"/>
</dbReference>
<evidence type="ECO:0000313" key="2">
    <source>
        <dbReference type="EMBL" id="KAA3477746.1"/>
    </source>
</evidence>
<reference evidence="3" key="1">
    <citation type="journal article" date="2019" name="Plant Biotechnol. J.">
        <title>Genome sequencing of the Australian wild diploid species Gossypium australe highlights disease resistance and delayed gland morphogenesis.</title>
        <authorList>
            <person name="Cai Y."/>
            <person name="Cai X."/>
            <person name="Wang Q."/>
            <person name="Wang P."/>
            <person name="Zhang Y."/>
            <person name="Cai C."/>
            <person name="Xu Y."/>
            <person name="Wang K."/>
            <person name="Zhou Z."/>
            <person name="Wang C."/>
            <person name="Geng S."/>
            <person name="Li B."/>
            <person name="Dong Q."/>
            <person name="Hou Y."/>
            <person name="Wang H."/>
            <person name="Ai P."/>
            <person name="Liu Z."/>
            <person name="Yi F."/>
            <person name="Sun M."/>
            <person name="An G."/>
            <person name="Cheng J."/>
            <person name="Zhang Y."/>
            <person name="Shi Q."/>
            <person name="Xie Y."/>
            <person name="Shi X."/>
            <person name="Chang Y."/>
            <person name="Huang F."/>
            <person name="Chen Y."/>
            <person name="Hong S."/>
            <person name="Mi L."/>
            <person name="Sun Q."/>
            <person name="Zhang L."/>
            <person name="Zhou B."/>
            <person name="Peng R."/>
            <person name="Zhang X."/>
            <person name="Liu F."/>
        </authorList>
    </citation>
    <scope>NUCLEOTIDE SEQUENCE [LARGE SCALE GENOMIC DNA]</scope>
    <source>
        <strain evidence="3">cv. PA1801</strain>
    </source>
</reference>
<dbReference type="OrthoDB" id="1000417at2759"/>
<sequence length="201" mass="22842">MGHNANGTLNKLKARLVVKGFSQKYGIDYLKTFAPMARLDTIRILIYVKHLEVIKVVGEENKVHKLRKALYGLKQTLRAWYDKIDTYLASLGFERSISEPTLYVRKDGDETLLIVSLYVDDLLVIGGNNDMLIDFKSKTKNMFEMTDLGEMSYFLGMEVSQIQQGIFISQKAFSLKILNKFSIQNCKATSTPVAVREKLSS</sequence>
<name>A0A5B6W8I8_9ROSI</name>
<dbReference type="InterPro" id="IPR013103">
    <property type="entry name" value="RVT_2"/>
</dbReference>
<gene>
    <name evidence="2" type="ORF">EPI10_011611</name>
</gene>
<accession>A0A5B6W8I8</accession>